<sequence>MIKVKVSVVIPAYNAERTIDRCLQSVVTQQKIDDCEYEIVVVDDASTDGTKKKIKKYPVRLIDLVYNLGPAAARNRGVKETKGDIVVFIDADIEIKDRDALAKINELFVKRLDIFGVIMIKDKKALNKGLTPKYWALYKYYLWNLPGDFQSSFTTERSAVRREVFNKVGYFNEKYKKADVEDFEFGYRLDKFDLKVLIARDIKVLHHFETFVQSIKKIIKRSWQWIRLFIRRKKFDPVYSSRERGVKTLIASTLPVFVILSVFQHGAIYLLVLALSIYLFYSVGFYFFLLKERQVLWILPFLLLDILFCTLTVVGAGASVINYLVTKNE</sequence>
<dbReference type="Proteomes" id="UP000231450">
    <property type="component" value="Unassembled WGS sequence"/>
</dbReference>
<evidence type="ECO:0000313" key="4">
    <source>
        <dbReference type="Proteomes" id="UP000231450"/>
    </source>
</evidence>
<organism evidence="3 4">
    <name type="scientific">Candidatus Portnoybacteria bacterium CG10_big_fil_rev_8_21_14_0_10_36_7</name>
    <dbReference type="NCBI Taxonomy" id="1974812"/>
    <lineage>
        <taxon>Bacteria</taxon>
        <taxon>Candidatus Portnoyibacteriota</taxon>
    </lineage>
</organism>
<dbReference type="InterPro" id="IPR001173">
    <property type="entry name" value="Glyco_trans_2-like"/>
</dbReference>
<name>A0A2M8KDC1_9BACT</name>
<reference evidence="4" key="1">
    <citation type="submission" date="2017-09" db="EMBL/GenBank/DDBJ databases">
        <title>Depth-based differentiation of microbial function through sediment-hosted aquifers and enrichment of novel symbionts in the deep terrestrial subsurface.</title>
        <authorList>
            <person name="Probst A.J."/>
            <person name="Ladd B."/>
            <person name="Jarett J.K."/>
            <person name="Geller-Mcgrath D.E."/>
            <person name="Sieber C.M.K."/>
            <person name="Emerson J.B."/>
            <person name="Anantharaman K."/>
            <person name="Thomas B.C."/>
            <person name="Malmstrom R."/>
            <person name="Stieglmeier M."/>
            <person name="Klingl A."/>
            <person name="Woyke T."/>
            <person name="Ryan C.M."/>
            <person name="Banfield J.F."/>
        </authorList>
    </citation>
    <scope>NUCLEOTIDE SEQUENCE [LARGE SCALE GENOMIC DNA]</scope>
</reference>
<comment type="caution">
    <text evidence="3">The sequence shown here is derived from an EMBL/GenBank/DDBJ whole genome shotgun (WGS) entry which is preliminary data.</text>
</comment>
<feature type="transmembrane region" description="Helical" evidence="1">
    <location>
        <begin position="269"/>
        <end position="289"/>
    </location>
</feature>
<dbReference type="InterPro" id="IPR050834">
    <property type="entry name" value="Glycosyltransf_2"/>
</dbReference>
<dbReference type="EMBL" id="PFDW01000072">
    <property type="protein sequence ID" value="PJE57906.1"/>
    <property type="molecule type" value="Genomic_DNA"/>
</dbReference>
<dbReference type="InterPro" id="IPR029044">
    <property type="entry name" value="Nucleotide-diphossugar_trans"/>
</dbReference>
<dbReference type="PANTHER" id="PTHR43685:SF3">
    <property type="entry name" value="SLR2126 PROTEIN"/>
    <property type="match status" value="1"/>
</dbReference>
<keyword evidence="1" id="KW-0472">Membrane</keyword>
<proteinExistence type="predicted"/>
<dbReference type="PANTHER" id="PTHR43685">
    <property type="entry name" value="GLYCOSYLTRANSFERASE"/>
    <property type="match status" value="1"/>
</dbReference>
<evidence type="ECO:0000256" key="1">
    <source>
        <dbReference type="SAM" id="Phobius"/>
    </source>
</evidence>
<gene>
    <name evidence="3" type="ORF">COU81_03515</name>
</gene>
<dbReference type="SUPFAM" id="SSF53448">
    <property type="entry name" value="Nucleotide-diphospho-sugar transferases"/>
    <property type="match status" value="1"/>
</dbReference>
<keyword evidence="1" id="KW-1133">Transmembrane helix</keyword>
<evidence type="ECO:0000313" key="3">
    <source>
        <dbReference type="EMBL" id="PJE57906.1"/>
    </source>
</evidence>
<dbReference type="Gene3D" id="3.90.550.10">
    <property type="entry name" value="Spore Coat Polysaccharide Biosynthesis Protein SpsA, Chain A"/>
    <property type="match status" value="1"/>
</dbReference>
<protein>
    <recommendedName>
        <fullName evidence="2">Glycosyltransferase 2-like domain-containing protein</fullName>
    </recommendedName>
</protein>
<dbReference type="Pfam" id="PF00535">
    <property type="entry name" value="Glycos_transf_2"/>
    <property type="match status" value="1"/>
</dbReference>
<accession>A0A2M8KDC1</accession>
<feature type="transmembrane region" description="Helical" evidence="1">
    <location>
        <begin position="301"/>
        <end position="325"/>
    </location>
</feature>
<evidence type="ECO:0000259" key="2">
    <source>
        <dbReference type="Pfam" id="PF00535"/>
    </source>
</evidence>
<feature type="domain" description="Glycosyltransferase 2-like" evidence="2">
    <location>
        <begin position="7"/>
        <end position="168"/>
    </location>
</feature>
<dbReference type="AlphaFoldDB" id="A0A2M8KDC1"/>
<keyword evidence="1" id="KW-0812">Transmembrane</keyword>